<dbReference type="GO" id="GO:0003677">
    <property type="term" value="F:DNA binding"/>
    <property type="evidence" value="ECO:0007669"/>
    <property type="project" value="UniProtKB-KW"/>
</dbReference>
<evidence type="ECO:0000256" key="3">
    <source>
        <dbReference type="ARBA" id="ARBA00023125"/>
    </source>
</evidence>
<feature type="domain" description="HTH lysR-type" evidence="5">
    <location>
        <begin position="1"/>
        <end position="58"/>
    </location>
</feature>
<dbReference type="InterPro" id="IPR000847">
    <property type="entry name" value="LysR_HTH_N"/>
</dbReference>
<dbReference type="PANTHER" id="PTHR30346">
    <property type="entry name" value="TRANSCRIPTIONAL DUAL REGULATOR HCAR-RELATED"/>
    <property type="match status" value="1"/>
</dbReference>
<keyword evidence="3" id="KW-0238">DNA-binding</keyword>
<keyword evidence="2" id="KW-0805">Transcription regulation</keyword>
<name>A0A395W820_9FIRM</name>
<evidence type="ECO:0000259" key="5">
    <source>
        <dbReference type="PROSITE" id="PS50931"/>
    </source>
</evidence>
<dbReference type="Pfam" id="PF00126">
    <property type="entry name" value="HTH_1"/>
    <property type="match status" value="1"/>
</dbReference>
<sequence length="306" mass="35579">MTLQQLLYVLTVSDEKTMNKAAEKLFVSQPTLTSAIQSLEKELNIQIFNRTSHGVTVTQQGQEFLTYARQLYQQYELLKNQYEDESLRRIKFRVSCQHYSFATKAFVDTVKKYGTSKYDFAISETKTMHVIEDVGNSLSEIGILYLSNYNRHFMMKQFDEWNLEFHKLADCDAFVYLYKGHPLAKKKSITYEELLPYPNMTFDQGDNPSMYTAEEILVENEFPRKIQVNDRATMLNLMRGLNGYTLCSGIISKDLNGDDYVVVPYQANVENPNSIMEIGYITRKYTVLSEIGNTYIQTMKDYFSNK</sequence>
<dbReference type="InterPro" id="IPR036390">
    <property type="entry name" value="WH_DNA-bd_sf"/>
</dbReference>
<dbReference type="PANTHER" id="PTHR30346:SF0">
    <property type="entry name" value="HCA OPERON TRANSCRIPTIONAL ACTIVATOR HCAR"/>
    <property type="match status" value="1"/>
</dbReference>
<evidence type="ECO:0000256" key="2">
    <source>
        <dbReference type="ARBA" id="ARBA00023015"/>
    </source>
</evidence>
<dbReference type="InterPro" id="IPR036388">
    <property type="entry name" value="WH-like_DNA-bd_sf"/>
</dbReference>
<evidence type="ECO:0000313" key="6">
    <source>
        <dbReference type="EMBL" id="RGU92661.1"/>
    </source>
</evidence>
<dbReference type="Proteomes" id="UP000265489">
    <property type="component" value="Unassembled WGS sequence"/>
</dbReference>
<organism evidence="6 7">
    <name type="scientific">Holdemanella biformis</name>
    <dbReference type="NCBI Taxonomy" id="1735"/>
    <lineage>
        <taxon>Bacteria</taxon>
        <taxon>Bacillati</taxon>
        <taxon>Bacillota</taxon>
        <taxon>Erysipelotrichia</taxon>
        <taxon>Erysipelotrichales</taxon>
        <taxon>Erysipelotrichaceae</taxon>
        <taxon>Holdemanella</taxon>
    </lineage>
</organism>
<dbReference type="InterPro" id="IPR005119">
    <property type="entry name" value="LysR_subst-bd"/>
</dbReference>
<evidence type="ECO:0000256" key="1">
    <source>
        <dbReference type="ARBA" id="ARBA00009437"/>
    </source>
</evidence>
<evidence type="ECO:0000256" key="4">
    <source>
        <dbReference type="ARBA" id="ARBA00023163"/>
    </source>
</evidence>
<dbReference type="PROSITE" id="PS50931">
    <property type="entry name" value="HTH_LYSR"/>
    <property type="match status" value="1"/>
</dbReference>
<comment type="similarity">
    <text evidence="1">Belongs to the LysR transcriptional regulatory family.</text>
</comment>
<dbReference type="CDD" id="cd05466">
    <property type="entry name" value="PBP2_LTTR_substrate"/>
    <property type="match status" value="1"/>
</dbReference>
<dbReference type="GO" id="GO:0032993">
    <property type="term" value="C:protein-DNA complex"/>
    <property type="evidence" value="ECO:0007669"/>
    <property type="project" value="TreeGrafter"/>
</dbReference>
<dbReference type="SUPFAM" id="SSF53850">
    <property type="entry name" value="Periplasmic binding protein-like II"/>
    <property type="match status" value="1"/>
</dbReference>
<dbReference type="FunFam" id="1.10.10.10:FF:000001">
    <property type="entry name" value="LysR family transcriptional regulator"/>
    <property type="match status" value="1"/>
</dbReference>
<dbReference type="SUPFAM" id="SSF46785">
    <property type="entry name" value="Winged helix' DNA-binding domain"/>
    <property type="match status" value="1"/>
</dbReference>
<dbReference type="AlphaFoldDB" id="A0A395W820"/>
<keyword evidence="4" id="KW-0804">Transcription</keyword>
<dbReference type="PRINTS" id="PR00039">
    <property type="entry name" value="HTHLYSR"/>
</dbReference>
<gene>
    <name evidence="6" type="ORF">DWW32_04400</name>
</gene>
<dbReference type="GeneID" id="66579641"/>
<dbReference type="GO" id="GO:0003700">
    <property type="term" value="F:DNA-binding transcription factor activity"/>
    <property type="evidence" value="ECO:0007669"/>
    <property type="project" value="InterPro"/>
</dbReference>
<protein>
    <submittedName>
        <fullName evidence="6">LysR family transcriptional regulator</fullName>
    </submittedName>
</protein>
<dbReference type="RefSeq" id="WP_118324901.1">
    <property type="nucleotide sequence ID" value="NZ_QRYH01000011.1"/>
</dbReference>
<accession>A0A395W820</accession>
<dbReference type="Gene3D" id="1.10.10.10">
    <property type="entry name" value="Winged helix-like DNA-binding domain superfamily/Winged helix DNA-binding domain"/>
    <property type="match status" value="1"/>
</dbReference>
<reference evidence="6 7" key="1">
    <citation type="submission" date="2018-08" db="EMBL/GenBank/DDBJ databases">
        <title>A genome reference for cultivated species of the human gut microbiota.</title>
        <authorList>
            <person name="Zou Y."/>
            <person name="Xue W."/>
            <person name="Luo G."/>
        </authorList>
    </citation>
    <scope>NUCLEOTIDE SEQUENCE [LARGE SCALE GENOMIC DNA]</scope>
    <source>
        <strain evidence="6 7">AF15-20</strain>
    </source>
</reference>
<evidence type="ECO:0000313" key="7">
    <source>
        <dbReference type="Proteomes" id="UP000265489"/>
    </source>
</evidence>
<dbReference type="Gene3D" id="3.40.190.10">
    <property type="entry name" value="Periplasmic binding protein-like II"/>
    <property type="match status" value="2"/>
</dbReference>
<dbReference type="EMBL" id="QRYQ01000005">
    <property type="protein sequence ID" value="RGU92661.1"/>
    <property type="molecule type" value="Genomic_DNA"/>
</dbReference>
<proteinExistence type="inferred from homology"/>
<comment type="caution">
    <text evidence="6">The sequence shown here is derived from an EMBL/GenBank/DDBJ whole genome shotgun (WGS) entry which is preliminary data.</text>
</comment>
<dbReference type="Pfam" id="PF03466">
    <property type="entry name" value="LysR_substrate"/>
    <property type="match status" value="1"/>
</dbReference>